<accession>A0A0D2X2B7</accession>
<reference evidence="10" key="1">
    <citation type="submission" date="2011-02" db="EMBL/GenBank/DDBJ databases">
        <title>The Genome Sequence of Capsaspora owczarzaki ATCC 30864.</title>
        <authorList>
            <person name="Russ C."/>
            <person name="Cuomo C."/>
            <person name="Burger G."/>
            <person name="Gray M.W."/>
            <person name="Holland P.W.H."/>
            <person name="King N."/>
            <person name="Lang F.B.F."/>
            <person name="Roger A.J."/>
            <person name="Ruiz-Trillo I."/>
            <person name="Young S.K."/>
            <person name="Zeng Q."/>
            <person name="Gargeya S."/>
            <person name="Alvarado L."/>
            <person name="Berlin A."/>
            <person name="Chapman S.B."/>
            <person name="Chen Z."/>
            <person name="Freedman E."/>
            <person name="Gellesch M."/>
            <person name="Goldberg J."/>
            <person name="Griggs A."/>
            <person name="Gujja S."/>
            <person name="Heilman E."/>
            <person name="Heiman D."/>
            <person name="Howarth C."/>
            <person name="Mehta T."/>
            <person name="Neiman D."/>
            <person name="Pearson M."/>
            <person name="Roberts A."/>
            <person name="Saif S."/>
            <person name="Shea T."/>
            <person name="Shenoy N."/>
            <person name="Sisk P."/>
            <person name="Stolte C."/>
            <person name="Sykes S."/>
            <person name="White J."/>
            <person name="Yandava C."/>
            <person name="Haas B."/>
            <person name="Nusbaum C."/>
            <person name="Birren B."/>
        </authorList>
    </citation>
    <scope>NUCLEOTIDE SEQUENCE</scope>
    <source>
        <strain evidence="10">ATCC 30864</strain>
    </source>
</reference>
<dbReference type="InterPro" id="IPR029064">
    <property type="entry name" value="Ribosomal_eL30-like_sf"/>
</dbReference>
<dbReference type="AlphaFoldDB" id="A0A0D2X2B7"/>
<comment type="subcellular location">
    <subcellularLocation>
        <location evidence="1">Cytoplasm</location>
    </subcellularLocation>
</comment>
<dbReference type="InterPro" id="IPR024049">
    <property type="entry name" value="eRF1_1_sf"/>
</dbReference>
<feature type="domain" description="eRF1/Pelota-like N-terminal" evidence="6">
    <location>
        <begin position="67"/>
        <end position="151"/>
    </location>
</feature>
<comment type="similarity">
    <text evidence="2">Belongs to the eukaryotic release factor 1 family.</text>
</comment>
<dbReference type="InterPro" id="IPR005141">
    <property type="entry name" value="eRF1_2"/>
</dbReference>
<dbReference type="SUPFAM" id="SSF55481">
    <property type="entry name" value="N-terminal domain of eukaryotic peptide chain release factor subunit 1, ERF1"/>
    <property type="match status" value="2"/>
</dbReference>
<dbReference type="OrthoDB" id="10254527at2759"/>
<feature type="region of interest" description="Disordered" evidence="5">
    <location>
        <begin position="422"/>
        <end position="453"/>
    </location>
</feature>
<dbReference type="Pfam" id="PF03464">
    <property type="entry name" value="eRF1_2"/>
    <property type="match status" value="1"/>
</dbReference>
<evidence type="ECO:0000256" key="2">
    <source>
        <dbReference type="ARBA" id="ARBA00005326"/>
    </source>
</evidence>
<evidence type="ECO:0000256" key="1">
    <source>
        <dbReference type="ARBA" id="ARBA00004496"/>
    </source>
</evidence>
<feature type="domain" description="eRF1" evidence="8">
    <location>
        <begin position="356"/>
        <end position="510"/>
    </location>
</feature>
<dbReference type="InterPro" id="IPR004403">
    <property type="entry name" value="Peptide_chain-rel_eRF1/aRF1"/>
</dbReference>
<dbReference type="GO" id="GO:0003747">
    <property type="term" value="F:translation release factor activity"/>
    <property type="evidence" value="ECO:0007669"/>
    <property type="project" value="InterPro"/>
</dbReference>
<feature type="domain" description="eRF1" evidence="7">
    <location>
        <begin position="273"/>
        <end position="351"/>
    </location>
</feature>
<dbReference type="InParanoid" id="A0A0D2X2B7"/>
<dbReference type="eggNOG" id="KOG0688">
    <property type="taxonomic scope" value="Eukaryota"/>
</dbReference>
<dbReference type="Gene3D" id="3.30.1330.30">
    <property type="match status" value="1"/>
</dbReference>
<evidence type="ECO:0000313" key="10">
    <source>
        <dbReference type="Proteomes" id="UP000008743"/>
    </source>
</evidence>
<dbReference type="SUPFAM" id="SSF53137">
    <property type="entry name" value="Translational machinery components"/>
    <property type="match status" value="1"/>
</dbReference>
<dbReference type="EMBL" id="KE346363">
    <property type="protein sequence ID" value="KJE92279.1"/>
    <property type="molecule type" value="Genomic_DNA"/>
</dbReference>
<keyword evidence="4" id="KW-0648">Protein biosynthesis</keyword>
<dbReference type="Proteomes" id="UP000008743">
    <property type="component" value="Unassembled WGS sequence"/>
</dbReference>
<dbReference type="GO" id="GO:0005737">
    <property type="term" value="C:cytoplasm"/>
    <property type="evidence" value="ECO:0007669"/>
    <property type="project" value="UniProtKB-SubCell"/>
</dbReference>
<dbReference type="Pfam" id="PF03463">
    <property type="entry name" value="eRF1_1"/>
    <property type="match status" value="1"/>
</dbReference>
<feature type="region of interest" description="Disordered" evidence="5">
    <location>
        <begin position="28"/>
        <end position="58"/>
    </location>
</feature>
<dbReference type="RefSeq" id="XP_004364120.1">
    <property type="nucleotide sequence ID" value="XM_004364063.2"/>
</dbReference>
<name>A0A0D2X2B7_CAPO3</name>
<evidence type="ECO:0000256" key="5">
    <source>
        <dbReference type="SAM" id="MobiDB-lite"/>
    </source>
</evidence>
<proteinExistence type="inferred from homology"/>
<evidence type="ECO:0000256" key="4">
    <source>
        <dbReference type="ARBA" id="ARBA00022917"/>
    </source>
</evidence>
<dbReference type="PANTHER" id="PTHR10113">
    <property type="entry name" value="PEPTIDE CHAIN RELEASE FACTOR SUBUNIT 1"/>
    <property type="match status" value="1"/>
</dbReference>
<dbReference type="SUPFAM" id="SSF55315">
    <property type="entry name" value="L30e-like"/>
    <property type="match status" value="1"/>
</dbReference>
<organism evidence="9 10">
    <name type="scientific">Capsaspora owczarzaki (strain ATCC 30864)</name>
    <dbReference type="NCBI Taxonomy" id="595528"/>
    <lineage>
        <taxon>Eukaryota</taxon>
        <taxon>Filasterea</taxon>
        <taxon>Capsaspora</taxon>
    </lineage>
</organism>
<feature type="compositionally biased region" description="Pro residues" evidence="5">
    <location>
        <begin position="423"/>
        <end position="446"/>
    </location>
</feature>
<gene>
    <name evidence="9" type="ORF">CAOG_003281</name>
</gene>
<dbReference type="InterPro" id="IPR005140">
    <property type="entry name" value="eRF1_Pelota-like_N"/>
</dbReference>
<dbReference type="STRING" id="595528.A0A0D2X2B7"/>
<dbReference type="InterPro" id="IPR042226">
    <property type="entry name" value="eFR1_2_sf"/>
</dbReference>
<dbReference type="Pfam" id="PF03465">
    <property type="entry name" value="eRF1_3"/>
    <property type="match status" value="1"/>
</dbReference>
<dbReference type="Gene3D" id="3.30.960.10">
    <property type="entry name" value="eRF1 domain 1"/>
    <property type="match status" value="2"/>
</dbReference>
<dbReference type="PhylomeDB" id="A0A0D2X2B7"/>
<keyword evidence="10" id="KW-1185">Reference proteome</keyword>
<evidence type="ECO:0000259" key="8">
    <source>
        <dbReference type="Pfam" id="PF03465"/>
    </source>
</evidence>
<evidence type="ECO:0000256" key="3">
    <source>
        <dbReference type="ARBA" id="ARBA00022490"/>
    </source>
</evidence>
<evidence type="ECO:0000259" key="7">
    <source>
        <dbReference type="Pfam" id="PF03464"/>
    </source>
</evidence>
<keyword evidence="3" id="KW-0963">Cytoplasm</keyword>
<feature type="compositionally biased region" description="Basic and acidic residues" evidence="5">
    <location>
        <begin position="40"/>
        <end position="57"/>
    </location>
</feature>
<evidence type="ECO:0000313" key="9">
    <source>
        <dbReference type="EMBL" id="KJE92279.1"/>
    </source>
</evidence>
<dbReference type="InterPro" id="IPR005142">
    <property type="entry name" value="eRF1_3"/>
</dbReference>
<sequence>MLHVKNSAARRAGAATAHAAFLSAPATATATSSSGKPFKHASDADEQEHGAQARRENAQVAQRFQLKQLLTALANAEGGGTSMISLFIPPGEQMHRVAHMLNEELATASNIRSRINRLAVEEAIRMCLHRVRLMRTPPPNGMAIFAGQIHSGIVLTPAMAAVLLDGGRSTGEGALDASANSSAASSSASASAAAAAPGAEGNSNENGLTLHRVSFAVEPLKPLTNRVYLCDKRFHVETLLDHLEDRRKFGAVVIDGHGTTLPTASPGCVFDARLHYVRRIAALCVQTFITGDGTALNVNGLILAGAADLKRDLYAQLDQRLVPAVLKLIDTSYGGRAGLNQAMAEAQDVMSGLALQQEMAAVQRFFDQVANDESMVCFGGLDTIRAIEAGAVELVLLHEDLHQARRTLVSSLSRTVHVEIIPEPAPSQPPHPLPRCEPSAIPPPPADGAAPRSGAAERWEVVAVEPLVPLLLNLARVNGAAVTLIPGSSSLGMQFVRGFGGVGGMLRFPIFREDGSHSAAAVDSDVEEDDLIDIDEYESLMN</sequence>
<protein>
    <submittedName>
        <fullName evidence="9">Eukaryotic peptide chain release factor subunit 1</fullName>
    </submittedName>
</protein>
<dbReference type="Gene3D" id="3.30.420.60">
    <property type="entry name" value="eRF1 domain 2"/>
    <property type="match status" value="1"/>
</dbReference>
<evidence type="ECO:0000259" key="6">
    <source>
        <dbReference type="Pfam" id="PF03463"/>
    </source>
</evidence>